<sequence>MILEDPAQWPPGVMPIRTSKFDLRAVSDDLLPKFGDDEDEWLRILRNQCTIDLHNEYPEYVSEPMVSLLRLQLEFANDIYRQLNGWIHCDFAGAPWEELCRVLDFHCLNSVDDVLVDWKSLFSGALDKKTSEELIEHNSTGGGIRQHKFISLISLDGEDLITHWDFEPYAPLQK</sequence>
<dbReference type="Proteomes" id="UP001433268">
    <property type="component" value="Unassembled WGS sequence"/>
</dbReference>
<dbReference type="GeneID" id="92050705"/>
<dbReference type="RefSeq" id="XP_066663337.1">
    <property type="nucleotide sequence ID" value="XM_066817645.1"/>
</dbReference>
<evidence type="ECO:0000313" key="2">
    <source>
        <dbReference type="Proteomes" id="UP001433268"/>
    </source>
</evidence>
<organism evidence="1 2">
    <name type="scientific">Apiospora hydei</name>
    <dbReference type="NCBI Taxonomy" id="1337664"/>
    <lineage>
        <taxon>Eukaryota</taxon>
        <taxon>Fungi</taxon>
        <taxon>Dikarya</taxon>
        <taxon>Ascomycota</taxon>
        <taxon>Pezizomycotina</taxon>
        <taxon>Sordariomycetes</taxon>
        <taxon>Xylariomycetidae</taxon>
        <taxon>Amphisphaeriales</taxon>
        <taxon>Apiosporaceae</taxon>
        <taxon>Apiospora</taxon>
    </lineage>
</organism>
<keyword evidence="2" id="KW-1185">Reference proteome</keyword>
<reference evidence="1 2" key="1">
    <citation type="submission" date="2023-01" db="EMBL/GenBank/DDBJ databases">
        <title>Analysis of 21 Apiospora genomes using comparative genomics revels a genus with tremendous synthesis potential of carbohydrate active enzymes and secondary metabolites.</title>
        <authorList>
            <person name="Sorensen T."/>
        </authorList>
    </citation>
    <scope>NUCLEOTIDE SEQUENCE [LARGE SCALE GENOMIC DNA]</scope>
    <source>
        <strain evidence="1 2">CBS 114990</strain>
    </source>
</reference>
<name>A0ABR1V5U8_9PEZI</name>
<proteinExistence type="predicted"/>
<gene>
    <name evidence="1" type="ORF">PG997_013331</name>
</gene>
<dbReference type="EMBL" id="JAQQWN010000009">
    <property type="protein sequence ID" value="KAK8066584.1"/>
    <property type="molecule type" value="Genomic_DNA"/>
</dbReference>
<accession>A0ABR1V5U8</accession>
<evidence type="ECO:0000313" key="1">
    <source>
        <dbReference type="EMBL" id="KAK8066584.1"/>
    </source>
</evidence>
<protein>
    <submittedName>
        <fullName evidence="1">Uncharacterized protein</fullName>
    </submittedName>
</protein>
<comment type="caution">
    <text evidence="1">The sequence shown here is derived from an EMBL/GenBank/DDBJ whole genome shotgun (WGS) entry which is preliminary data.</text>
</comment>